<dbReference type="EMBL" id="JAFDVD010000015">
    <property type="protein sequence ID" value="MBM6401455.1"/>
    <property type="molecule type" value="Genomic_DNA"/>
</dbReference>
<dbReference type="Pfam" id="PF06289">
    <property type="entry name" value="FlbD"/>
    <property type="match status" value="1"/>
</dbReference>
<dbReference type="InterPro" id="IPR009384">
    <property type="entry name" value="SwrD-like"/>
</dbReference>
<reference evidence="2" key="1">
    <citation type="submission" date="2021-02" db="EMBL/GenBank/DDBJ databases">
        <title>Phycicoccus sp. MQZ13P-5T, whole genome shotgun sequence.</title>
        <authorList>
            <person name="Tuo L."/>
        </authorList>
    </citation>
    <scope>NUCLEOTIDE SEQUENCE</scope>
    <source>
        <strain evidence="2">MQZ13P-5</strain>
    </source>
</reference>
<keyword evidence="3" id="KW-1185">Reference proteome</keyword>
<organism evidence="2 3">
    <name type="scientific">Phycicoccus sonneratiae</name>
    <dbReference type="NCBI Taxonomy" id="2807628"/>
    <lineage>
        <taxon>Bacteria</taxon>
        <taxon>Bacillati</taxon>
        <taxon>Actinomycetota</taxon>
        <taxon>Actinomycetes</taxon>
        <taxon>Micrococcales</taxon>
        <taxon>Intrasporangiaceae</taxon>
        <taxon>Phycicoccus</taxon>
    </lineage>
</organism>
<comment type="caution">
    <text evidence="2">The sequence shown here is derived from an EMBL/GenBank/DDBJ whole genome shotgun (WGS) entry which is preliminary data.</text>
</comment>
<name>A0ABS2CNU1_9MICO</name>
<feature type="region of interest" description="Disordered" evidence="1">
    <location>
        <begin position="61"/>
        <end position="89"/>
    </location>
</feature>
<keyword evidence="2" id="KW-0969">Cilium</keyword>
<dbReference type="PANTHER" id="PTHR39185:SF1">
    <property type="entry name" value="SWARMING MOTILITY PROTEIN SWRD"/>
    <property type="match status" value="1"/>
</dbReference>
<gene>
    <name evidence="2" type="ORF">JQN70_13735</name>
</gene>
<accession>A0ABS2CNU1</accession>
<dbReference type="RefSeq" id="WP_204131925.1">
    <property type="nucleotide sequence ID" value="NZ_JAFDVD010000015.1"/>
</dbReference>
<dbReference type="Proteomes" id="UP001430172">
    <property type="component" value="Unassembled WGS sequence"/>
</dbReference>
<keyword evidence="2" id="KW-0966">Cell projection</keyword>
<keyword evidence="2" id="KW-0282">Flagellum</keyword>
<protein>
    <submittedName>
        <fullName evidence="2">Flagellar FlbD family protein</fullName>
    </submittedName>
</protein>
<evidence type="ECO:0000313" key="2">
    <source>
        <dbReference type="EMBL" id="MBM6401455.1"/>
    </source>
</evidence>
<evidence type="ECO:0000256" key="1">
    <source>
        <dbReference type="SAM" id="MobiDB-lite"/>
    </source>
</evidence>
<dbReference type="PANTHER" id="PTHR39185">
    <property type="entry name" value="SWARMING MOTILITY PROTEIN SWRD"/>
    <property type="match status" value="1"/>
</dbReference>
<evidence type="ECO:0000313" key="3">
    <source>
        <dbReference type="Proteomes" id="UP001430172"/>
    </source>
</evidence>
<proteinExistence type="predicted"/>
<sequence length="89" mass="9582">MIILTRRNGTRFGLNPDLIERVDETPDTVVLLVTGSRYVVQETLDDVVALMRNARASVLTAAEESGTGQPGSRPSAGRAALRAVRGMED</sequence>